<dbReference type="STRING" id="1220554.GCA_001552135_03180"/>
<dbReference type="InterPro" id="IPR032710">
    <property type="entry name" value="NTF2-like_dom_sf"/>
</dbReference>
<evidence type="ECO:0000259" key="1">
    <source>
        <dbReference type="Pfam" id="PF13577"/>
    </source>
</evidence>
<comment type="caution">
    <text evidence="2">The sequence shown here is derived from an EMBL/GenBank/DDBJ whole genome shotgun (WGS) entry which is preliminary data.</text>
</comment>
<reference evidence="2 3" key="1">
    <citation type="submission" date="2019-08" db="EMBL/GenBank/DDBJ databases">
        <title>Actinomadura sp. nov. CYP1-5 isolated from mountain soil.</title>
        <authorList>
            <person name="Songsumanus A."/>
            <person name="Kuncharoen N."/>
            <person name="Kudo T."/>
            <person name="Yuki M."/>
            <person name="Igarashi Y."/>
            <person name="Tanasupawat S."/>
        </authorList>
    </citation>
    <scope>NUCLEOTIDE SEQUENCE [LARGE SCALE GENOMIC DNA]</scope>
    <source>
        <strain evidence="2 3">JCM 14158</strain>
    </source>
</reference>
<organism evidence="2 3">
    <name type="scientific">Actinomadura chibensis</name>
    <dbReference type="NCBI Taxonomy" id="392828"/>
    <lineage>
        <taxon>Bacteria</taxon>
        <taxon>Bacillati</taxon>
        <taxon>Actinomycetota</taxon>
        <taxon>Actinomycetes</taxon>
        <taxon>Streptosporangiales</taxon>
        <taxon>Thermomonosporaceae</taxon>
        <taxon>Actinomadura</taxon>
    </lineage>
</organism>
<name>A0A5D0N6V1_9ACTN</name>
<evidence type="ECO:0000313" key="2">
    <source>
        <dbReference type="EMBL" id="TYB40123.1"/>
    </source>
</evidence>
<dbReference type="SUPFAM" id="SSF54427">
    <property type="entry name" value="NTF2-like"/>
    <property type="match status" value="1"/>
</dbReference>
<keyword evidence="3" id="KW-1185">Reference proteome</keyword>
<dbReference type="CDD" id="cd00531">
    <property type="entry name" value="NTF2_like"/>
    <property type="match status" value="1"/>
</dbReference>
<dbReference type="AlphaFoldDB" id="A0A5D0N6V1"/>
<dbReference type="Proteomes" id="UP000323380">
    <property type="component" value="Unassembled WGS sequence"/>
</dbReference>
<gene>
    <name evidence="2" type="ORF">FXF69_39735</name>
</gene>
<dbReference type="Gene3D" id="3.10.450.50">
    <property type="match status" value="1"/>
</dbReference>
<dbReference type="InterPro" id="IPR037401">
    <property type="entry name" value="SnoaL-like"/>
</dbReference>
<dbReference type="EMBL" id="VSFG01000013">
    <property type="protein sequence ID" value="TYB40123.1"/>
    <property type="molecule type" value="Genomic_DNA"/>
</dbReference>
<protein>
    <submittedName>
        <fullName evidence="2">Nuclear transport factor 2 family protein</fullName>
    </submittedName>
</protein>
<sequence length="180" mass="19681">MTTASHDLSLADRVARLEDAEAIRALKHHYARLCDTGLDADAITGLFAPDDDVVWQSNVFGTHAGRDAIHAYFSGIGDQIRWAAHYMVNPTVRVAPDGLTAEGTWLLLELATMPALDGFVGNDAVIMTGFYQDRFRKVDGEWKFTRIQIDFDHVSNLDAGWARQPNRGGAPADVAAGRAV</sequence>
<dbReference type="RefSeq" id="WP_067891599.1">
    <property type="nucleotide sequence ID" value="NZ_VSFG01000013.1"/>
</dbReference>
<evidence type="ECO:0000313" key="3">
    <source>
        <dbReference type="Proteomes" id="UP000323380"/>
    </source>
</evidence>
<proteinExistence type="predicted"/>
<feature type="domain" description="SnoaL-like" evidence="1">
    <location>
        <begin position="16"/>
        <end position="146"/>
    </location>
</feature>
<dbReference type="Pfam" id="PF13577">
    <property type="entry name" value="SnoaL_4"/>
    <property type="match status" value="1"/>
</dbReference>
<accession>A0A5D0N6V1</accession>